<protein>
    <submittedName>
        <fullName evidence="1">Unannotated protein</fullName>
    </submittedName>
</protein>
<accession>A0A6J7DDB0</accession>
<name>A0A6J7DDB0_9ZZZZ</name>
<proteinExistence type="predicted"/>
<gene>
    <name evidence="1" type="ORF">UFOPK3423_00617</name>
</gene>
<dbReference type="AlphaFoldDB" id="A0A6J7DDB0"/>
<dbReference type="EMBL" id="CAFBLQ010000050">
    <property type="protein sequence ID" value="CAB4868637.1"/>
    <property type="molecule type" value="Genomic_DNA"/>
</dbReference>
<reference evidence="1" key="1">
    <citation type="submission" date="2020-05" db="EMBL/GenBank/DDBJ databases">
        <authorList>
            <person name="Chiriac C."/>
            <person name="Salcher M."/>
            <person name="Ghai R."/>
            <person name="Kavagutti S V."/>
        </authorList>
    </citation>
    <scope>NUCLEOTIDE SEQUENCE</scope>
</reference>
<sequence>MSDEQRITLTVRRGPLAGPVLTRLVAMAGSRSELPVDRLDDALLIAEALTSDGAAFGPDGRLSVEACSRDGVLELRVGPLAAGDANRLLDAGNLPGAGAVIARLATGALAEPSGDAQRVLVRIAA</sequence>
<organism evidence="1">
    <name type="scientific">freshwater metagenome</name>
    <dbReference type="NCBI Taxonomy" id="449393"/>
    <lineage>
        <taxon>unclassified sequences</taxon>
        <taxon>metagenomes</taxon>
        <taxon>ecological metagenomes</taxon>
    </lineage>
</organism>
<evidence type="ECO:0000313" key="1">
    <source>
        <dbReference type="EMBL" id="CAB4868637.1"/>
    </source>
</evidence>